<dbReference type="InterPro" id="IPR023214">
    <property type="entry name" value="HAD_sf"/>
</dbReference>
<dbReference type="NCBIfam" id="TIGR01549">
    <property type="entry name" value="HAD-SF-IA-v1"/>
    <property type="match status" value="1"/>
</dbReference>
<dbReference type="EMBL" id="AP021881">
    <property type="protein sequence ID" value="BBP00294.1"/>
    <property type="molecule type" value="Genomic_DNA"/>
</dbReference>
<dbReference type="InterPro" id="IPR036412">
    <property type="entry name" value="HAD-like_sf"/>
</dbReference>
<dbReference type="SFLD" id="SFLDG01129">
    <property type="entry name" value="C1.5:_HAD__Beta-PGM__Phosphata"/>
    <property type="match status" value="1"/>
</dbReference>
<sequence>MSKQFDLLIFDWDGTLMDSTAAIANSIIASCVDMGLPVPSLAEASHIIGLGLSEAIATLLPDLSETDYPAFTARYRHHFLGQDHLLPLFEGVAQTLPYLHSQGYWMTVATGKSRRGLDRALDQSQMRPYFHATRCADEVNSKPHPDMILQLMDYCVVPPERTLMIGDTSHDLLMAQNAGVASVGVGYGAHEEDSLRAFNPLYVAHSFNDLARWLSLNA</sequence>
<dbReference type="InterPro" id="IPR023198">
    <property type="entry name" value="PGP-like_dom2"/>
</dbReference>
<gene>
    <name evidence="1" type="ORF">SFSGTM_10020</name>
</gene>
<keyword evidence="2" id="KW-1185">Reference proteome</keyword>
<dbReference type="PANTHER" id="PTHR43434:SF24">
    <property type="entry name" value="HYDROLASE-RELATED"/>
    <property type="match status" value="1"/>
</dbReference>
<dbReference type="GO" id="GO:0008967">
    <property type="term" value="F:phosphoglycolate phosphatase activity"/>
    <property type="evidence" value="ECO:0007669"/>
    <property type="project" value="TreeGrafter"/>
</dbReference>
<dbReference type="GO" id="GO:0005829">
    <property type="term" value="C:cytosol"/>
    <property type="evidence" value="ECO:0007669"/>
    <property type="project" value="TreeGrafter"/>
</dbReference>
<dbReference type="InterPro" id="IPR006439">
    <property type="entry name" value="HAD-SF_hydro_IA"/>
</dbReference>
<dbReference type="KEGG" id="sniv:SFSGTM_10020"/>
<dbReference type="AlphaFoldDB" id="A0A809RHH2"/>
<dbReference type="Pfam" id="PF13419">
    <property type="entry name" value="HAD_2"/>
    <property type="match status" value="1"/>
</dbReference>
<dbReference type="Gene3D" id="1.10.150.240">
    <property type="entry name" value="Putative phosphatase, domain 2"/>
    <property type="match status" value="1"/>
</dbReference>
<evidence type="ECO:0000313" key="1">
    <source>
        <dbReference type="EMBL" id="BBP00294.1"/>
    </source>
</evidence>
<proteinExistence type="predicted"/>
<protein>
    <submittedName>
        <fullName evidence="1">Haloacid dehalogenase</fullName>
    </submittedName>
</protein>
<dbReference type="RefSeq" id="WP_162084242.1">
    <property type="nucleotide sequence ID" value="NZ_AP021881.1"/>
</dbReference>
<dbReference type="InterPro" id="IPR050155">
    <property type="entry name" value="HAD-like_hydrolase_sf"/>
</dbReference>
<dbReference type="InterPro" id="IPR041492">
    <property type="entry name" value="HAD_2"/>
</dbReference>
<evidence type="ECO:0000313" key="2">
    <source>
        <dbReference type="Proteomes" id="UP000463939"/>
    </source>
</evidence>
<dbReference type="SFLD" id="SFLDS00003">
    <property type="entry name" value="Haloacid_Dehalogenase"/>
    <property type="match status" value="1"/>
</dbReference>
<dbReference type="PROSITE" id="PS51257">
    <property type="entry name" value="PROKAR_LIPOPROTEIN"/>
    <property type="match status" value="1"/>
</dbReference>
<dbReference type="Gene3D" id="3.40.50.1000">
    <property type="entry name" value="HAD superfamily/HAD-like"/>
    <property type="match status" value="1"/>
</dbReference>
<dbReference type="GO" id="GO:0006281">
    <property type="term" value="P:DNA repair"/>
    <property type="evidence" value="ECO:0007669"/>
    <property type="project" value="TreeGrafter"/>
</dbReference>
<dbReference type="Proteomes" id="UP000463939">
    <property type="component" value="Chromosome"/>
</dbReference>
<name>A0A809RHH2_9PROT</name>
<dbReference type="SUPFAM" id="SSF56784">
    <property type="entry name" value="HAD-like"/>
    <property type="match status" value="1"/>
</dbReference>
<organism evidence="1 2">
    <name type="scientific">Sulfuriferula nivalis</name>
    <dbReference type="NCBI Taxonomy" id="2675298"/>
    <lineage>
        <taxon>Bacteria</taxon>
        <taxon>Pseudomonadati</taxon>
        <taxon>Pseudomonadota</taxon>
        <taxon>Betaproteobacteria</taxon>
        <taxon>Nitrosomonadales</taxon>
        <taxon>Sulfuricellaceae</taxon>
        <taxon>Sulfuriferula</taxon>
    </lineage>
</organism>
<dbReference type="PANTHER" id="PTHR43434">
    <property type="entry name" value="PHOSPHOGLYCOLATE PHOSPHATASE"/>
    <property type="match status" value="1"/>
</dbReference>
<reference evidence="2" key="1">
    <citation type="submission" date="2019-11" db="EMBL/GenBank/DDBJ databases">
        <title>Isolation and characterization of a novel species in the genus Sulfuriferula.</title>
        <authorList>
            <person name="Mochizuki J."/>
            <person name="Kojima H."/>
            <person name="Fukui M."/>
        </authorList>
    </citation>
    <scope>NUCLEOTIDE SEQUENCE [LARGE SCALE GENOMIC DNA]</scope>
    <source>
        <strain evidence="2">SGTM</strain>
    </source>
</reference>
<dbReference type="SFLD" id="SFLDG01135">
    <property type="entry name" value="C1.5.6:_HAD__Beta-PGM__Phospha"/>
    <property type="match status" value="1"/>
</dbReference>
<accession>A0A809RHH2</accession>